<gene>
    <name evidence="3" type="ORF">UFOPK1591_00080</name>
</gene>
<evidence type="ECO:0000256" key="2">
    <source>
        <dbReference type="SAM" id="Phobius"/>
    </source>
</evidence>
<reference evidence="3" key="1">
    <citation type="submission" date="2020-05" db="EMBL/GenBank/DDBJ databases">
        <authorList>
            <person name="Chiriac C."/>
            <person name="Salcher M."/>
            <person name="Ghai R."/>
            <person name="Kavagutti S V."/>
        </authorList>
    </citation>
    <scope>NUCLEOTIDE SEQUENCE</scope>
</reference>
<keyword evidence="2" id="KW-0812">Transmembrane</keyword>
<evidence type="ECO:0000313" key="3">
    <source>
        <dbReference type="EMBL" id="CAB4551718.1"/>
    </source>
</evidence>
<accession>A0A6J6CPM6</accession>
<feature type="transmembrane region" description="Helical" evidence="2">
    <location>
        <begin position="117"/>
        <end position="136"/>
    </location>
</feature>
<proteinExistence type="predicted"/>
<protein>
    <submittedName>
        <fullName evidence="3">Unannotated protein</fullName>
    </submittedName>
</protein>
<name>A0A6J6CPM6_9ZZZZ</name>
<organism evidence="3">
    <name type="scientific">freshwater metagenome</name>
    <dbReference type="NCBI Taxonomy" id="449393"/>
    <lineage>
        <taxon>unclassified sequences</taxon>
        <taxon>metagenomes</taxon>
        <taxon>ecological metagenomes</taxon>
    </lineage>
</organism>
<feature type="region of interest" description="Disordered" evidence="1">
    <location>
        <begin position="241"/>
        <end position="261"/>
    </location>
</feature>
<feature type="transmembrane region" description="Helical" evidence="2">
    <location>
        <begin position="142"/>
        <end position="159"/>
    </location>
</feature>
<sequence length="297" mass="31892">MEVVNGEFLGGGIVLAITAVLWMVYLVPTLWRRHTFDATERNAVRMNQTIRALVATTEVPQEFRVEATARGVAEQRRVLRKAETEARHQLRAATIRSLAPEVQAARALQQRKRERRWASVLMLASLLVAGWGVVGLTSSGEWGFLVGGSIGFGASILILRNAAPGRGREFVARESDVQVRRNIPATAPRQRAGWAPTQIPAPLTAQAGSLARTTVDAQRAREQLLRSAAIDAAVAAQTQARPSVAPQAAPQAPAASTPAATAAATERARFASMGVVGDTGDVDLDLTEVLRRRRTGS</sequence>
<dbReference type="AlphaFoldDB" id="A0A6J6CPM6"/>
<evidence type="ECO:0000256" key="1">
    <source>
        <dbReference type="SAM" id="MobiDB-lite"/>
    </source>
</evidence>
<feature type="transmembrane region" description="Helical" evidence="2">
    <location>
        <begin position="12"/>
        <end position="31"/>
    </location>
</feature>
<keyword evidence="2" id="KW-1133">Transmembrane helix</keyword>
<dbReference type="EMBL" id="CAEZTD010000004">
    <property type="protein sequence ID" value="CAB4551718.1"/>
    <property type="molecule type" value="Genomic_DNA"/>
</dbReference>
<keyword evidence="2" id="KW-0472">Membrane</keyword>